<dbReference type="EMBL" id="JAFLWW010000002">
    <property type="protein sequence ID" value="MBT1155382.1"/>
    <property type="molecule type" value="Genomic_DNA"/>
</dbReference>
<dbReference type="Pfam" id="PF20586">
    <property type="entry name" value="DUF6788"/>
    <property type="match status" value="1"/>
</dbReference>
<dbReference type="Pfam" id="PF12281">
    <property type="entry name" value="NTP_transf_8"/>
    <property type="match status" value="1"/>
</dbReference>
<protein>
    <recommendedName>
        <fullName evidence="5">Nucleotidyltransferase</fullName>
    </recommendedName>
</protein>
<dbReference type="PIRSF" id="PIRSF031854">
    <property type="entry name" value="UCP031854"/>
    <property type="match status" value="1"/>
</dbReference>
<comment type="caution">
    <text evidence="3">The sequence shown here is derived from an EMBL/GenBank/DDBJ whole genome shotgun (WGS) entry which is preliminary data.</text>
</comment>
<dbReference type="InterPro" id="IPR046738">
    <property type="entry name" value="DUF6788"/>
</dbReference>
<keyword evidence="4" id="KW-1185">Reference proteome</keyword>
<evidence type="ECO:0000313" key="4">
    <source>
        <dbReference type="Proteomes" id="UP001138921"/>
    </source>
</evidence>
<sequence>MRFPLSTHTSYQDLLEAHRMHDVTAVGGTPFLKELPQGKYWYARQKIGEKPVDRYIGPDSEDLRQRIALIREDIDDNKSFERNCALLVAQLRAAGLPTVDRQTGSILNAMARVGVFRLGGTLVGTHAFRLYSAELGFAFSGTLAVTQDVDVAAFENLKLAIDDQVDPSLAETFKSLSLEPAPGLDPKGRSTRWRMKGGGAIVDFLAPRMQSKSEIVRLEPLNVYAQTLPFLNFLIAEPIPAVALYRSGVLVQIPKPERYAVHKLIVAQRRTGPGLAKVAKDLAQAETLIQVLVEDRPQELAIAYETALANGTKWREAINASLKQRPGIGRLFGEII</sequence>
<organism evidence="3 4">
    <name type="scientific">Aminobacter anthyllidis</name>
    <dbReference type="NCBI Taxonomy" id="1035067"/>
    <lineage>
        <taxon>Bacteria</taxon>
        <taxon>Pseudomonadati</taxon>
        <taxon>Pseudomonadota</taxon>
        <taxon>Alphaproteobacteria</taxon>
        <taxon>Hyphomicrobiales</taxon>
        <taxon>Phyllobacteriaceae</taxon>
        <taxon>Aminobacter</taxon>
    </lineage>
</organism>
<accession>A0A9X1A8W5</accession>
<dbReference type="Proteomes" id="UP001138921">
    <property type="component" value="Unassembled WGS sequence"/>
</dbReference>
<proteinExistence type="predicted"/>
<dbReference type="InterPro" id="IPR058575">
    <property type="entry name" value="NTP_transf_8_dom"/>
</dbReference>
<evidence type="ECO:0008006" key="5">
    <source>
        <dbReference type="Google" id="ProtNLM"/>
    </source>
</evidence>
<reference evidence="3" key="1">
    <citation type="journal article" date="2021" name="Microorganisms">
        <title>Phylogenomic Reconstruction and Metabolic Potential of the Genus Aminobacter.</title>
        <authorList>
            <person name="Artuso I."/>
            <person name="Turrini P."/>
            <person name="Pirolo M."/>
            <person name="Lugli G.A."/>
            <person name="Ventura M."/>
            <person name="Visca P."/>
        </authorList>
    </citation>
    <scope>NUCLEOTIDE SEQUENCE</scope>
    <source>
        <strain evidence="3">LMG 26462</strain>
    </source>
</reference>
<dbReference type="AlphaFoldDB" id="A0A9X1A8W5"/>
<gene>
    <name evidence="3" type="ORF">J1C56_07230</name>
</gene>
<dbReference type="RefSeq" id="WP_214387422.1">
    <property type="nucleotide sequence ID" value="NZ_JAFLWW010000002.1"/>
</dbReference>
<feature type="domain" description="DUF6788" evidence="2">
    <location>
        <begin position="27"/>
        <end position="65"/>
    </location>
</feature>
<name>A0A9X1A8W5_9HYPH</name>
<evidence type="ECO:0000259" key="1">
    <source>
        <dbReference type="Pfam" id="PF12281"/>
    </source>
</evidence>
<evidence type="ECO:0000313" key="3">
    <source>
        <dbReference type="EMBL" id="MBT1155382.1"/>
    </source>
</evidence>
<evidence type="ECO:0000259" key="2">
    <source>
        <dbReference type="Pfam" id="PF20586"/>
    </source>
</evidence>
<reference evidence="3" key="2">
    <citation type="submission" date="2021-03" db="EMBL/GenBank/DDBJ databases">
        <authorList>
            <person name="Artuso I."/>
            <person name="Turrini P."/>
            <person name="Pirolo M."/>
            <person name="Lugli G.A."/>
            <person name="Ventura M."/>
            <person name="Visca P."/>
        </authorList>
    </citation>
    <scope>NUCLEOTIDE SEQUENCE</scope>
    <source>
        <strain evidence="3">LMG 26462</strain>
    </source>
</reference>
<dbReference type="InterPro" id="IPR022550">
    <property type="entry name" value="NTP_transf_8"/>
</dbReference>
<feature type="domain" description="Nucleotidyltransferase-like" evidence="1">
    <location>
        <begin position="102"/>
        <end position="308"/>
    </location>
</feature>